<gene>
    <name evidence="1" type="ordered locus">CLJ_B1422</name>
</gene>
<dbReference type="Proteomes" id="UP000002333">
    <property type="component" value="Chromosome"/>
</dbReference>
<sequence length="37" mass="3996">MVDKIEKVGKVVEALTDLALKIGTLLAVIKMVLDSLK</sequence>
<reference evidence="2" key="2">
    <citation type="submission" date="2008-05" db="EMBL/GenBank/DDBJ databases">
        <title>Genome sequence of Clostridium botulinum Ba4 strain 657.</title>
        <authorList>
            <person name="Shrivastava S."/>
            <person name="Brown J.L."/>
            <person name="Bruce D."/>
            <person name="Detter C."/>
            <person name="Munk C."/>
            <person name="Smith L.A."/>
            <person name="Smith T.J."/>
            <person name="Sutton G."/>
            <person name="Brettin T.S."/>
        </authorList>
    </citation>
    <scope>NUCLEOTIDE SEQUENCE [LARGE SCALE GENOMIC DNA]</scope>
    <source>
        <strain evidence="2">657 / Type Ba4</strain>
    </source>
</reference>
<dbReference type="AlphaFoldDB" id="A0A3F2ZQH0"/>
<accession>A0A3F2ZQH0</accession>
<dbReference type="KEGG" id="cbi:CLJ_B1422"/>
<name>A0A3F2ZQH0_CLOB6</name>
<evidence type="ECO:0000313" key="2">
    <source>
        <dbReference type="Proteomes" id="UP000002333"/>
    </source>
</evidence>
<proteinExistence type="predicted"/>
<reference evidence="1 2" key="1">
    <citation type="journal article" date="2007" name="PLoS ONE">
        <title>Analysis of the neurotoxin complex genes in Clostridium botulinum A1-A4 and B1 strains: BoNT/A3, /Ba4 and /B1 clusters are located within plasmids.</title>
        <authorList>
            <person name="Smith T.J."/>
            <person name="Hill K.K."/>
            <person name="Foley B.T."/>
            <person name="Detter J.C."/>
            <person name="Munk A.C."/>
            <person name="Bruce D.C."/>
            <person name="Doggett N.A."/>
            <person name="Smith L.A."/>
            <person name="Marks J.D."/>
            <person name="Xie G."/>
            <person name="Brettin T.S."/>
        </authorList>
    </citation>
    <scope>NUCLEOTIDE SEQUENCE [LARGE SCALE GENOMIC DNA]</scope>
    <source>
        <strain evidence="2">657 / Type Ba4</strain>
    </source>
</reference>
<evidence type="ECO:0000313" key="1">
    <source>
        <dbReference type="EMBL" id="ACQ52147.1"/>
    </source>
</evidence>
<protein>
    <submittedName>
        <fullName evidence="1">Uncharacterized protein</fullName>
    </submittedName>
</protein>
<organism evidence="1 2">
    <name type="scientific">Clostridium botulinum (strain 657 / Type Ba4)</name>
    <dbReference type="NCBI Taxonomy" id="515621"/>
    <lineage>
        <taxon>Bacteria</taxon>
        <taxon>Bacillati</taxon>
        <taxon>Bacillota</taxon>
        <taxon>Clostridia</taxon>
        <taxon>Eubacteriales</taxon>
        <taxon>Clostridiaceae</taxon>
        <taxon>Clostridium</taxon>
    </lineage>
</organism>
<dbReference type="EMBL" id="CP001083">
    <property type="protein sequence ID" value="ACQ52147.1"/>
    <property type="molecule type" value="Genomic_DNA"/>
</dbReference>